<reference evidence="1" key="1">
    <citation type="submission" date="2021-03" db="EMBL/GenBank/DDBJ databases">
        <title>Evolutionary priming and transition to the ectomycorrhizal habit in an iconic lineage of mushroom-forming fungi: is preadaptation a requirement?</title>
        <authorList>
            <consortium name="DOE Joint Genome Institute"/>
            <person name="Looney B.P."/>
            <person name="Miyauchi S."/>
            <person name="Morin E."/>
            <person name="Drula E."/>
            <person name="Courty P.E."/>
            <person name="Chicoki N."/>
            <person name="Fauchery L."/>
            <person name="Kohler A."/>
            <person name="Kuo A."/>
            <person name="LaButti K."/>
            <person name="Pangilinan J."/>
            <person name="Lipzen A."/>
            <person name="Riley R."/>
            <person name="Andreopoulos W."/>
            <person name="He G."/>
            <person name="Johnson J."/>
            <person name="Barry K.W."/>
            <person name="Grigoriev I.V."/>
            <person name="Nagy L."/>
            <person name="Hibbett D."/>
            <person name="Henrissat B."/>
            <person name="Matheny P.B."/>
            <person name="Labbe J."/>
            <person name="Martin A.F."/>
        </authorList>
    </citation>
    <scope>NUCLEOTIDE SEQUENCE</scope>
    <source>
        <strain evidence="1">BPL698</strain>
    </source>
</reference>
<dbReference type="EMBL" id="JAGFNK010000075">
    <property type="protein sequence ID" value="KAI9508978.1"/>
    <property type="molecule type" value="Genomic_DNA"/>
</dbReference>
<keyword evidence="2" id="KW-1185">Reference proteome</keyword>
<proteinExistence type="predicted"/>
<dbReference type="Proteomes" id="UP001207468">
    <property type="component" value="Unassembled WGS sequence"/>
</dbReference>
<evidence type="ECO:0000313" key="2">
    <source>
        <dbReference type="Proteomes" id="UP001207468"/>
    </source>
</evidence>
<comment type="caution">
    <text evidence="1">The sequence shown here is derived from an EMBL/GenBank/DDBJ whole genome shotgun (WGS) entry which is preliminary data.</text>
</comment>
<evidence type="ECO:0000313" key="1">
    <source>
        <dbReference type="EMBL" id="KAI9508978.1"/>
    </source>
</evidence>
<sequence length="997" mass="108677">MASFLPALSPADVQRAAQLIQESYDPASSRRLLPDEHRRLQSELFELQRRWEAWGLVVPFLFEYDDPNVQFFGAHTAQVKISRDWESFPTSHGHELTHFLLNITARSISLGLSKVILRKLFVALSALALRLVPQDPSRWPNWIAATATELSSAGAFNEHVLDFLEIAVEEVNGADLLPAKRSQVLQSLSEAVPLVTQAVASSIGPSTDPTRLRQLQSALKCLEAWMPNLPSNDVTPLLPSLFALLDPAAPTFQPAVSAVLAVLSAPAFANGAGSATLTLPLLEWSAQAGPPIISTTLRDGPDDTASAFCRLLAGLGDHSIAYLTENLNSPLVQAFLHLTLSFTALPGSYGVDEEESERMLGFWYLLQEALWSIEFPPEAEATREKEMWALAKAVYAELVAALRTKVRWPPPPAGWAKDQVERFQVYRRDVGDTLINAYYVLRDDMLAYYLGDLTSRLQKKNEGGIWEDVEATLHCIMSIQEAVPLEPNRHLSLLFGSEILGQLPTSGGHRVQRTMLGLIGSYASWFTTLPAGSSEPLLSVLGYVAPALSELSLCLPAANALRDLCDANRTALAPHITAFGELHAGLSRVQDTEKAKVLQSISSVIQALPPEEEIAPVEAIVQPVVAKLFQALQSSSMLPEEALALATQQIQTLSGVAKGLTPATDAAGFESSPAAEEVERMQRVRDDIRMVRLREYMLHGIQGAIELWSTDAGISEALSDLFKSITALSADATLLSLPPAPLLELVCGAAQRQLTAVWLALANMLIIQLDPPAPCTVSLRTVPSQEVLAIVREVVRVLLQATLNTLSIDGAMEANPDIVQDFFNFAEKVSFHFVTVFYQLPRESFDALIQCAISALSLQERYSLVAASTFLTALIKDTQANDDLADAKKLLLDTHGRAMMRSLLVGFAGVSPKSAVPNLVELFSALVAKTPLESKEWILDVLHGSDFIQSRAGPEAKEALVKAVFSGSRSIRRTRDAVRQFTIVARGQEGSNFGFAW</sequence>
<organism evidence="1 2">
    <name type="scientific">Russula earlei</name>
    <dbReference type="NCBI Taxonomy" id="71964"/>
    <lineage>
        <taxon>Eukaryota</taxon>
        <taxon>Fungi</taxon>
        <taxon>Dikarya</taxon>
        <taxon>Basidiomycota</taxon>
        <taxon>Agaricomycotina</taxon>
        <taxon>Agaricomycetes</taxon>
        <taxon>Russulales</taxon>
        <taxon>Russulaceae</taxon>
        <taxon>Russula</taxon>
    </lineage>
</organism>
<name>A0ACC0UBH5_9AGAM</name>
<gene>
    <name evidence="1" type="ORF">F5148DRAFT_1191225</name>
</gene>
<protein>
    <submittedName>
        <fullName evidence="1">ARM repeat-containing protein</fullName>
    </submittedName>
</protein>
<accession>A0ACC0UBH5</accession>